<dbReference type="AlphaFoldDB" id="A0A3G8M2V9"/>
<accession>A0A3G8M2V9</accession>
<proteinExistence type="predicted"/>
<organism evidence="1 2">
    <name type="scientific">Methylocystis rosea</name>
    <dbReference type="NCBI Taxonomy" id="173366"/>
    <lineage>
        <taxon>Bacteria</taxon>
        <taxon>Pseudomonadati</taxon>
        <taxon>Pseudomonadota</taxon>
        <taxon>Alphaproteobacteria</taxon>
        <taxon>Hyphomicrobiales</taxon>
        <taxon>Methylocystaceae</taxon>
        <taxon>Methylocystis</taxon>
    </lineage>
</organism>
<dbReference type="KEGG" id="mros:EHO51_05935"/>
<evidence type="ECO:0000313" key="1">
    <source>
        <dbReference type="EMBL" id="AZG76303.1"/>
    </source>
</evidence>
<reference evidence="1 2" key="1">
    <citation type="submission" date="2018-11" db="EMBL/GenBank/DDBJ databases">
        <title>Genome squencing of methanotrophic bacteria isolated from alkaline groundwater in Korea.</title>
        <authorList>
            <person name="Nguyen L.N."/>
        </authorList>
    </citation>
    <scope>NUCLEOTIDE SEQUENCE [LARGE SCALE GENOMIC DNA]</scope>
    <source>
        <strain evidence="1 2">GW6</strain>
    </source>
</reference>
<dbReference type="RefSeq" id="WP_124738120.1">
    <property type="nucleotide sequence ID" value="NZ_CP034086.1"/>
</dbReference>
<dbReference type="Proteomes" id="UP000273982">
    <property type="component" value="Chromosome"/>
</dbReference>
<evidence type="ECO:0000313" key="2">
    <source>
        <dbReference type="Proteomes" id="UP000273982"/>
    </source>
</evidence>
<sequence length="213" mass="23695">MTQFIKLTSEHGDARMFPRDSIKSVATEREAQGHFVRFREPTRESWFLASLADLDSPPAETIVGAATGWAVVEIKPQDGLLTPTFHPVVAWRVRPGEAPEPVHVGPPVTSEIIIDAEGFGQNWRRNSAFKFAEWLAKRQRSEFRKAGWPSVKPDADGVLRLDFGPPGSEPRELAFAEEIITSDDPNFADIARSEIEAMHVRLRAAKTAEVKPA</sequence>
<dbReference type="EMBL" id="CP034086">
    <property type="protein sequence ID" value="AZG76303.1"/>
    <property type="molecule type" value="Genomic_DNA"/>
</dbReference>
<name>A0A3G8M2V9_9HYPH</name>
<protein>
    <submittedName>
        <fullName evidence="1">Uncharacterized protein</fullName>
    </submittedName>
</protein>
<gene>
    <name evidence="1" type="ORF">EHO51_05935</name>
</gene>